<keyword evidence="3" id="KW-0378">Hydrolase</keyword>
<dbReference type="Pfam" id="PF01546">
    <property type="entry name" value="Peptidase_M20"/>
    <property type="match status" value="1"/>
</dbReference>
<dbReference type="InterPro" id="IPR002933">
    <property type="entry name" value="Peptidase_M20"/>
</dbReference>
<dbReference type="NCBIfam" id="NF005034">
    <property type="entry name" value="PRK06446.1"/>
    <property type="match status" value="1"/>
</dbReference>
<feature type="domain" description="Peptidase M20 dimerisation" evidence="4">
    <location>
        <begin position="198"/>
        <end position="355"/>
    </location>
</feature>
<dbReference type="InterPro" id="IPR011650">
    <property type="entry name" value="Peptidase_M20_dimer"/>
</dbReference>
<keyword evidence="2" id="KW-0479">Metal-binding</keyword>
<keyword evidence="1" id="KW-0645">Protease</keyword>
<organism evidence="5 6">
    <name type="scientific">Brevibacillus reuszeri</name>
    <dbReference type="NCBI Taxonomy" id="54915"/>
    <lineage>
        <taxon>Bacteria</taxon>
        <taxon>Bacillati</taxon>
        <taxon>Bacillota</taxon>
        <taxon>Bacilli</taxon>
        <taxon>Bacillales</taxon>
        <taxon>Paenibacillaceae</taxon>
        <taxon>Brevibacillus</taxon>
    </lineage>
</organism>
<name>A0ABQ0TSM6_9BACL</name>
<evidence type="ECO:0000259" key="4">
    <source>
        <dbReference type="Pfam" id="PF07687"/>
    </source>
</evidence>
<dbReference type="PANTHER" id="PTHR43270">
    <property type="entry name" value="BETA-ALA-HIS DIPEPTIDASE"/>
    <property type="match status" value="1"/>
</dbReference>
<dbReference type="Gene3D" id="3.30.70.360">
    <property type="match status" value="1"/>
</dbReference>
<dbReference type="Pfam" id="PF07687">
    <property type="entry name" value="M20_dimer"/>
    <property type="match status" value="1"/>
</dbReference>
<dbReference type="Proteomes" id="UP000319578">
    <property type="component" value="Unassembled WGS sequence"/>
</dbReference>
<dbReference type="Gene3D" id="3.40.630.10">
    <property type="entry name" value="Zn peptidases"/>
    <property type="match status" value="1"/>
</dbReference>
<dbReference type="InterPro" id="IPR051458">
    <property type="entry name" value="Cyt/Met_Dipeptidase"/>
</dbReference>
<evidence type="ECO:0000256" key="2">
    <source>
        <dbReference type="ARBA" id="ARBA00022723"/>
    </source>
</evidence>
<proteinExistence type="predicted"/>
<accession>A0ABQ0TSM6</accession>
<evidence type="ECO:0000256" key="1">
    <source>
        <dbReference type="ARBA" id="ARBA00022670"/>
    </source>
</evidence>
<evidence type="ECO:0000256" key="3">
    <source>
        <dbReference type="ARBA" id="ARBA00022801"/>
    </source>
</evidence>
<dbReference type="SUPFAM" id="SSF53187">
    <property type="entry name" value="Zn-dependent exopeptidases"/>
    <property type="match status" value="1"/>
</dbReference>
<evidence type="ECO:0000313" key="5">
    <source>
        <dbReference type="EMBL" id="GED70851.1"/>
    </source>
</evidence>
<evidence type="ECO:0000313" key="6">
    <source>
        <dbReference type="Proteomes" id="UP000319578"/>
    </source>
</evidence>
<dbReference type="PANTHER" id="PTHR43270:SF8">
    <property type="entry name" value="DI- AND TRIPEPTIDASE DUG2-RELATED"/>
    <property type="match status" value="1"/>
</dbReference>
<comment type="caution">
    <text evidence="5">The sequence shown here is derived from an EMBL/GenBank/DDBJ whole genome shotgun (WGS) entry which is preliminary data.</text>
</comment>
<dbReference type="EMBL" id="BJON01000018">
    <property type="protein sequence ID" value="GED70851.1"/>
    <property type="molecule type" value="Genomic_DNA"/>
</dbReference>
<dbReference type="RefSeq" id="WP_236700113.1">
    <property type="nucleotide sequence ID" value="NZ_BJON01000018.1"/>
</dbReference>
<reference evidence="5 6" key="1">
    <citation type="submission" date="2019-06" db="EMBL/GenBank/DDBJ databases">
        <title>Whole genome shotgun sequence of Brevibacillus reuszeri NBRC 15719.</title>
        <authorList>
            <person name="Hosoyama A."/>
            <person name="Uohara A."/>
            <person name="Ohji S."/>
            <person name="Ichikawa N."/>
        </authorList>
    </citation>
    <scope>NUCLEOTIDE SEQUENCE [LARGE SCALE GENOMIC DNA]</scope>
    <source>
        <strain evidence="5 6">NBRC 15719</strain>
    </source>
</reference>
<sequence length="457" mass="51219">MGEKIEMNLAIVDDLIKERKEQYLQQLFSLLKQESISTTNVGVRECALLLKEMMQASGIQSRLIETEGHPVVYGEWLQAENPFTVLIYGHYDVQPPEPLEEWQSPPFEPTIRDGRIYCRGVGDNKGQLMAQVLAIKTYLDSFGELPVNVKLVFEGEEENGSPHLASFVERHKELLACDLVYTSDGPMHVSGIPSVELGVRGILGVELVAHGAKWDHHSGNLGNIAPNPAWMLIDLLKTMRDDQGRVLIEGFYENIRQPTTYELDLFRKLPFDRKELIEQIGYADIEEDAETFYRLLSLEPTFNICGFHSGYGGDGSKTIIPAKASVKMDIRLVTDQDPDDIYQKLCTHVKKHAPAVEVLHQGDMRPSRTSAELEIVKVVVEAVRNAYSMDPLLVPGVGGSLPDYVWTQILGVPSVMVPYANADEANHAPNENMTVELFYKGISCTCHVLHRLGEFSR</sequence>
<dbReference type="NCBIfam" id="NF006579">
    <property type="entry name" value="PRK09104.1"/>
    <property type="match status" value="1"/>
</dbReference>
<keyword evidence="6" id="KW-1185">Reference proteome</keyword>
<gene>
    <name evidence="5" type="ORF">BRE01_45530</name>
</gene>
<protein>
    <submittedName>
        <fullName evidence="5">Peptidase M20</fullName>
    </submittedName>
</protein>